<sequence>MRERQDLPLSQSNPVNIGKLRYTAKCSPAPLKAPFLVFTMLPFVEREGFTMLIKTLNIEVQEIKISYRMVLLMHCLKFRKGMWWS</sequence>
<evidence type="ECO:0000313" key="1">
    <source>
        <dbReference type="EMBL" id="KWW22513.1"/>
    </source>
</evidence>
<accession>A0A109N2X8</accession>
<gene>
    <name evidence="1" type="ORF">AS888_11800</name>
</gene>
<organism evidence="1 2">
    <name type="scientific">Peribacillus simplex</name>
    <dbReference type="NCBI Taxonomy" id="1478"/>
    <lineage>
        <taxon>Bacteria</taxon>
        <taxon>Bacillati</taxon>
        <taxon>Bacillota</taxon>
        <taxon>Bacilli</taxon>
        <taxon>Bacillales</taxon>
        <taxon>Bacillaceae</taxon>
        <taxon>Peribacillus</taxon>
    </lineage>
</organism>
<dbReference type="Proteomes" id="UP000064189">
    <property type="component" value="Unassembled WGS sequence"/>
</dbReference>
<name>A0A109N2X8_9BACI</name>
<dbReference type="AlphaFoldDB" id="A0A109N2X8"/>
<protein>
    <submittedName>
        <fullName evidence="1">Uncharacterized protein</fullName>
    </submittedName>
</protein>
<evidence type="ECO:0000313" key="2">
    <source>
        <dbReference type="Proteomes" id="UP000064189"/>
    </source>
</evidence>
<dbReference type="EMBL" id="LNNH01000003">
    <property type="protein sequence ID" value="KWW22513.1"/>
    <property type="molecule type" value="Genomic_DNA"/>
</dbReference>
<reference evidence="1 2" key="1">
    <citation type="submission" date="2015-11" db="EMBL/GenBank/DDBJ databases">
        <title>Genome Sequence of Bacillus simplex strain VanAntwerpen2.</title>
        <authorList>
            <person name="Couger M.B."/>
        </authorList>
    </citation>
    <scope>NUCLEOTIDE SEQUENCE [LARGE SCALE GENOMIC DNA]</scope>
    <source>
        <strain evidence="1 2">VanAntwerpen02</strain>
    </source>
</reference>
<proteinExistence type="predicted"/>
<keyword evidence="2" id="KW-1185">Reference proteome</keyword>
<comment type="caution">
    <text evidence="1">The sequence shown here is derived from an EMBL/GenBank/DDBJ whole genome shotgun (WGS) entry which is preliminary data.</text>
</comment>